<feature type="region of interest" description="Disordered" evidence="1">
    <location>
        <begin position="272"/>
        <end position="300"/>
    </location>
</feature>
<accession>A0A811RM47</accession>
<dbReference type="Proteomes" id="UP000604825">
    <property type="component" value="Unassembled WGS sequence"/>
</dbReference>
<feature type="compositionally biased region" description="Basic and acidic residues" evidence="1">
    <location>
        <begin position="275"/>
        <end position="289"/>
    </location>
</feature>
<evidence type="ECO:0000256" key="1">
    <source>
        <dbReference type="SAM" id="MobiDB-lite"/>
    </source>
</evidence>
<proteinExistence type="predicted"/>
<feature type="compositionally biased region" description="Low complexity" evidence="1">
    <location>
        <begin position="9"/>
        <end position="21"/>
    </location>
</feature>
<dbReference type="OrthoDB" id="10254455at2759"/>
<dbReference type="EMBL" id="CAJGYO010000016">
    <property type="protein sequence ID" value="CAD6271089.1"/>
    <property type="molecule type" value="Genomic_DNA"/>
</dbReference>
<evidence type="ECO:0000313" key="2">
    <source>
        <dbReference type="EMBL" id="CAD6271089.1"/>
    </source>
</evidence>
<reference evidence="2" key="1">
    <citation type="submission" date="2020-10" db="EMBL/GenBank/DDBJ databases">
        <authorList>
            <person name="Han B."/>
            <person name="Lu T."/>
            <person name="Zhao Q."/>
            <person name="Huang X."/>
            <person name="Zhao Y."/>
        </authorList>
    </citation>
    <scope>NUCLEOTIDE SEQUENCE</scope>
</reference>
<dbReference type="AlphaFoldDB" id="A0A811RM47"/>
<feature type="compositionally biased region" description="Basic residues" evidence="1">
    <location>
        <begin position="38"/>
        <end position="49"/>
    </location>
</feature>
<keyword evidence="3" id="KW-1185">Reference proteome</keyword>
<feature type="compositionally biased region" description="Acidic residues" evidence="1">
    <location>
        <begin position="290"/>
        <end position="300"/>
    </location>
</feature>
<feature type="compositionally biased region" description="Pro residues" evidence="1">
    <location>
        <begin position="28"/>
        <end position="37"/>
    </location>
</feature>
<comment type="caution">
    <text evidence="2">The sequence shown here is derived from an EMBL/GenBank/DDBJ whole genome shotgun (WGS) entry which is preliminary data.</text>
</comment>
<gene>
    <name evidence="2" type="ORF">NCGR_LOCUS54376</name>
</gene>
<protein>
    <submittedName>
        <fullName evidence="2">Uncharacterized protein</fullName>
    </submittedName>
</protein>
<feature type="region of interest" description="Disordered" evidence="1">
    <location>
        <begin position="1"/>
        <end position="49"/>
    </location>
</feature>
<organism evidence="2 3">
    <name type="scientific">Miscanthus lutarioriparius</name>
    <dbReference type="NCBI Taxonomy" id="422564"/>
    <lineage>
        <taxon>Eukaryota</taxon>
        <taxon>Viridiplantae</taxon>
        <taxon>Streptophyta</taxon>
        <taxon>Embryophyta</taxon>
        <taxon>Tracheophyta</taxon>
        <taxon>Spermatophyta</taxon>
        <taxon>Magnoliopsida</taxon>
        <taxon>Liliopsida</taxon>
        <taxon>Poales</taxon>
        <taxon>Poaceae</taxon>
        <taxon>PACMAD clade</taxon>
        <taxon>Panicoideae</taxon>
        <taxon>Andropogonodae</taxon>
        <taxon>Andropogoneae</taxon>
        <taxon>Saccharinae</taxon>
        <taxon>Miscanthus</taxon>
    </lineage>
</organism>
<evidence type="ECO:0000313" key="3">
    <source>
        <dbReference type="Proteomes" id="UP000604825"/>
    </source>
</evidence>
<sequence length="300" mass="32710">MGAGRVCRGGPSPAAGAATGRPFRRSPRPPPPPLPRPPPRRRPRRSSRRCPRPLLCWGVEERSVSCIVVPQPAGVVGARCGGEPRDISEAYQVKKNQMLLDQLFDLKSKEQELQDPFFGTLLMDKSGRALLLVHWESMGICESTLCSAAGRWASICSHRSAVCGFASGLITGGLILLGLICTRSRLTQMHCVLCPVSQNARQLLSECVASHLRHKDVALEYGSGLQSSSGRILLQSLPGTKLYRERFVRALANELIVAKTVQRVRERIIMQSAEVEDKGSESEVDGKGDESDDDGTVQSE</sequence>
<name>A0A811RM47_9POAL</name>